<dbReference type="InterPro" id="IPR027396">
    <property type="entry name" value="DsrEFH-like"/>
</dbReference>
<evidence type="ECO:0008006" key="2">
    <source>
        <dbReference type="Google" id="ProtNLM"/>
    </source>
</evidence>
<gene>
    <name evidence="1" type="ORF">ENW96_03800</name>
</gene>
<protein>
    <recommendedName>
        <fullName evidence="2">Peroxiredoxin</fullName>
    </recommendedName>
</protein>
<dbReference type="SUPFAM" id="SSF75169">
    <property type="entry name" value="DsrEFH-like"/>
    <property type="match status" value="1"/>
</dbReference>
<organism evidence="1">
    <name type="scientific">Desulfobacca acetoxidans</name>
    <dbReference type="NCBI Taxonomy" id="60893"/>
    <lineage>
        <taxon>Bacteria</taxon>
        <taxon>Pseudomonadati</taxon>
        <taxon>Thermodesulfobacteriota</taxon>
        <taxon>Desulfobaccia</taxon>
        <taxon>Desulfobaccales</taxon>
        <taxon>Desulfobaccaceae</taxon>
        <taxon>Desulfobacca</taxon>
    </lineage>
</organism>
<proteinExistence type="predicted"/>
<comment type="caution">
    <text evidence="1">The sequence shown here is derived from an EMBL/GenBank/DDBJ whole genome shotgun (WGS) entry which is preliminary data.</text>
</comment>
<dbReference type="AlphaFoldDB" id="A0A7C3UYL2"/>
<accession>A0A7C3UYL2</accession>
<name>A0A7C3UYL2_9BACT</name>
<sequence length="101" mass="11103">MADTLAILVSTKDSLPHLLGLTAAAARRGLEVRIFFTGEGVLVTQQPRFKELVGQAKMALCEVSFRALGLEGEVPGIGYKDFATQARHAEMVEEFRHYLVL</sequence>
<evidence type="ECO:0000313" key="1">
    <source>
        <dbReference type="EMBL" id="HGF33501.1"/>
    </source>
</evidence>
<dbReference type="EMBL" id="DTMF01000098">
    <property type="protein sequence ID" value="HGF33501.1"/>
    <property type="molecule type" value="Genomic_DNA"/>
</dbReference>
<reference evidence="1" key="1">
    <citation type="journal article" date="2020" name="mSystems">
        <title>Genome- and Community-Level Interaction Insights into Carbon Utilization and Element Cycling Functions of Hydrothermarchaeota in Hydrothermal Sediment.</title>
        <authorList>
            <person name="Zhou Z."/>
            <person name="Liu Y."/>
            <person name="Xu W."/>
            <person name="Pan J."/>
            <person name="Luo Z.H."/>
            <person name="Li M."/>
        </authorList>
    </citation>
    <scope>NUCLEOTIDE SEQUENCE [LARGE SCALE GENOMIC DNA]</scope>
    <source>
        <strain evidence="1">SpSt-897</strain>
    </source>
</reference>